<feature type="domain" description="4Fe-4S ferredoxin-type" evidence="12">
    <location>
        <begin position="168"/>
        <end position="197"/>
    </location>
</feature>
<evidence type="ECO:0000313" key="13">
    <source>
        <dbReference type="EMBL" id="SVB30016.1"/>
    </source>
</evidence>
<proteinExistence type="predicted"/>
<dbReference type="PANTHER" id="PTHR10849:SF24">
    <property type="entry name" value="NADH-QUINONE OXIDOREDUCTASE SUBUNIT I 2"/>
    <property type="match status" value="1"/>
</dbReference>
<keyword evidence="2" id="KW-0004">4Fe-4S</keyword>
<keyword evidence="9" id="KW-0520">NAD</keyword>
<keyword evidence="7" id="KW-0408">Iron</keyword>
<keyword evidence="1" id="KW-1003">Cell membrane</keyword>
<accession>A0A382CV23</accession>
<evidence type="ECO:0000256" key="7">
    <source>
        <dbReference type="ARBA" id="ARBA00023004"/>
    </source>
</evidence>
<gene>
    <name evidence="13" type="ORF">METZ01_LOCUS182870</name>
</gene>
<dbReference type="InterPro" id="IPR010226">
    <property type="entry name" value="NADH_quinone_OxRdtase_chainI"/>
</dbReference>
<dbReference type="Pfam" id="PF12838">
    <property type="entry name" value="Fer4_7"/>
    <property type="match status" value="2"/>
</dbReference>
<evidence type="ECO:0000256" key="3">
    <source>
        <dbReference type="ARBA" id="ARBA00022719"/>
    </source>
</evidence>
<dbReference type="EMBL" id="UINC01036286">
    <property type="protein sequence ID" value="SVB30016.1"/>
    <property type="molecule type" value="Genomic_DNA"/>
</dbReference>
<name>A0A382CV23_9ZZZZ</name>
<dbReference type="GO" id="GO:0016651">
    <property type="term" value="F:oxidoreductase activity, acting on NAD(P)H"/>
    <property type="evidence" value="ECO:0007669"/>
    <property type="project" value="InterPro"/>
</dbReference>
<keyword evidence="3" id="KW-0874">Quinone</keyword>
<keyword evidence="5" id="KW-0677">Repeat</keyword>
<keyword evidence="8" id="KW-0411">Iron-sulfur</keyword>
<keyword evidence="10" id="KW-0830">Ubiquinone</keyword>
<evidence type="ECO:0000256" key="8">
    <source>
        <dbReference type="ARBA" id="ARBA00023014"/>
    </source>
</evidence>
<dbReference type="GO" id="GO:0046872">
    <property type="term" value="F:metal ion binding"/>
    <property type="evidence" value="ECO:0007669"/>
    <property type="project" value="UniProtKB-KW"/>
</dbReference>
<dbReference type="GO" id="GO:0051539">
    <property type="term" value="F:4 iron, 4 sulfur cluster binding"/>
    <property type="evidence" value="ECO:0007669"/>
    <property type="project" value="UniProtKB-KW"/>
</dbReference>
<feature type="domain" description="4Fe-4S ferredoxin-type" evidence="12">
    <location>
        <begin position="103"/>
        <end position="132"/>
    </location>
</feature>
<reference evidence="13" key="1">
    <citation type="submission" date="2018-05" db="EMBL/GenBank/DDBJ databases">
        <authorList>
            <person name="Lanie J.A."/>
            <person name="Ng W.-L."/>
            <person name="Kazmierczak K.M."/>
            <person name="Andrzejewski T.M."/>
            <person name="Davidsen T.M."/>
            <person name="Wayne K.J."/>
            <person name="Tettelin H."/>
            <person name="Glass J.I."/>
            <person name="Rusch D."/>
            <person name="Podicherti R."/>
            <person name="Tsui H.-C.T."/>
            <person name="Winkler M.E."/>
        </authorList>
    </citation>
    <scope>NUCLEOTIDE SEQUENCE</scope>
</reference>
<dbReference type="PROSITE" id="PS00198">
    <property type="entry name" value="4FE4S_FER_1"/>
    <property type="match status" value="4"/>
</dbReference>
<dbReference type="GO" id="GO:0048038">
    <property type="term" value="F:quinone binding"/>
    <property type="evidence" value="ECO:0007669"/>
    <property type="project" value="UniProtKB-KW"/>
</dbReference>
<evidence type="ECO:0000256" key="5">
    <source>
        <dbReference type="ARBA" id="ARBA00022737"/>
    </source>
</evidence>
<dbReference type="InterPro" id="IPR017900">
    <property type="entry name" value="4Fe4S_Fe_S_CS"/>
</dbReference>
<dbReference type="PROSITE" id="PS51379">
    <property type="entry name" value="4FE4S_FER_2"/>
    <property type="match status" value="4"/>
</dbReference>
<feature type="domain" description="4Fe-4S ferredoxin-type" evidence="12">
    <location>
        <begin position="212"/>
        <end position="241"/>
    </location>
</feature>
<dbReference type="PANTHER" id="PTHR10849">
    <property type="entry name" value="NADH DEHYDROGENASE UBIQUINONE IRON-SULFUR PROTEIN 8, MITOCHONDRIAL"/>
    <property type="match status" value="1"/>
</dbReference>
<evidence type="ECO:0000256" key="6">
    <source>
        <dbReference type="ARBA" id="ARBA00022967"/>
    </source>
</evidence>
<evidence type="ECO:0000259" key="12">
    <source>
        <dbReference type="PROSITE" id="PS51379"/>
    </source>
</evidence>
<keyword evidence="11" id="KW-0472">Membrane</keyword>
<evidence type="ECO:0000256" key="9">
    <source>
        <dbReference type="ARBA" id="ARBA00023027"/>
    </source>
</evidence>
<feature type="domain" description="4Fe-4S ferredoxin-type" evidence="12">
    <location>
        <begin position="50"/>
        <end position="79"/>
    </location>
</feature>
<protein>
    <recommendedName>
        <fullName evidence="12">4Fe-4S ferredoxin-type domain-containing protein</fullName>
    </recommendedName>
</protein>
<dbReference type="SUPFAM" id="SSF54862">
    <property type="entry name" value="4Fe-4S ferredoxins"/>
    <property type="match status" value="2"/>
</dbReference>
<dbReference type="Gene3D" id="3.30.70.3270">
    <property type="match status" value="1"/>
</dbReference>
<evidence type="ECO:0000256" key="4">
    <source>
        <dbReference type="ARBA" id="ARBA00022723"/>
    </source>
</evidence>
<organism evidence="13">
    <name type="scientific">marine metagenome</name>
    <dbReference type="NCBI Taxonomy" id="408172"/>
    <lineage>
        <taxon>unclassified sequences</taxon>
        <taxon>metagenomes</taxon>
        <taxon>ecological metagenomes</taxon>
    </lineage>
</organism>
<evidence type="ECO:0000256" key="1">
    <source>
        <dbReference type="ARBA" id="ARBA00022475"/>
    </source>
</evidence>
<keyword evidence="4" id="KW-0479">Metal-binding</keyword>
<dbReference type="InterPro" id="IPR017896">
    <property type="entry name" value="4Fe4S_Fe-S-bd"/>
</dbReference>
<keyword evidence="6" id="KW-1278">Translocase</keyword>
<dbReference type="Gene3D" id="3.30.70.20">
    <property type="match status" value="2"/>
</dbReference>
<evidence type="ECO:0000256" key="2">
    <source>
        <dbReference type="ARBA" id="ARBA00022485"/>
    </source>
</evidence>
<dbReference type="GO" id="GO:0016020">
    <property type="term" value="C:membrane"/>
    <property type="evidence" value="ECO:0007669"/>
    <property type="project" value="InterPro"/>
</dbReference>
<evidence type="ECO:0000256" key="10">
    <source>
        <dbReference type="ARBA" id="ARBA00023075"/>
    </source>
</evidence>
<evidence type="ECO:0000256" key="11">
    <source>
        <dbReference type="ARBA" id="ARBA00023136"/>
    </source>
</evidence>
<dbReference type="CDD" id="cd10549">
    <property type="entry name" value="MtMvhB_like"/>
    <property type="match status" value="1"/>
</dbReference>
<sequence length="258" mass="28888">MSVKDELGIMDIFINPMKVTMKQFFKSTFGKPTTVMYPLERRDPPPTYRGMNAVIWDLCIGCGICAEVCPNRCLKMKPVELSDDEQDRAWYGSHLAKRKHKPERPAINFGHCMFCGFCEDYCPTGAMTMTDFYELADTNREGLIYPARSMKVDLEDLPQLPLTNYMMESPVLDIDPCIGCSKCVDNCPTNCIIMDVGPQNKKLKSGKVRNVENPYFDYTICIGCSTCVKVCPADCLHMEPISNSSSSGLSAKESSTEA</sequence>
<dbReference type="AlphaFoldDB" id="A0A382CV23"/>